<dbReference type="AlphaFoldDB" id="A0A3R8VST5"/>
<protein>
    <submittedName>
        <fullName evidence="1">Toxin HicA</fullName>
    </submittedName>
</protein>
<dbReference type="Gene3D" id="3.30.920.30">
    <property type="entry name" value="Hypothetical protein"/>
    <property type="match status" value="1"/>
</dbReference>
<dbReference type="Proteomes" id="UP000276526">
    <property type="component" value="Unassembled WGS sequence"/>
</dbReference>
<dbReference type="RefSeq" id="WP_125175288.1">
    <property type="nucleotide sequence ID" value="NZ_JAUKFU010000001.1"/>
</dbReference>
<evidence type="ECO:0000313" key="2">
    <source>
        <dbReference type="Proteomes" id="UP000276526"/>
    </source>
</evidence>
<reference evidence="1 2" key="1">
    <citation type="submission" date="2018-01" db="EMBL/GenBank/DDBJ databases">
        <title>Twenty Corynebacterium bovis Genomes.</title>
        <authorList>
            <person name="Gulvik C.A."/>
        </authorList>
    </citation>
    <scope>NUCLEOTIDE SEQUENCE [LARGE SCALE GENOMIC DNA]</scope>
    <source>
        <strain evidence="1 2">F6900</strain>
    </source>
</reference>
<evidence type="ECO:0000313" key="1">
    <source>
        <dbReference type="EMBL" id="RRO85705.1"/>
    </source>
</evidence>
<comment type="caution">
    <text evidence="1">The sequence shown here is derived from an EMBL/GenBank/DDBJ whole genome shotgun (WGS) entry which is preliminary data.</text>
</comment>
<name>A0A3R8VST5_9CORY</name>
<gene>
    <name evidence="1" type="ORF">CXF48_09640</name>
</gene>
<dbReference type="EMBL" id="PQNK01000018">
    <property type="protein sequence ID" value="RRO85705.1"/>
    <property type="molecule type" value="Genomic_DNA"/>
</dbReference>
<dbReference type="InterPro" id="IPR038570">
    <property type="entry name" value="HicA_sf"/>
</dbReference>
<sequence>MTKRKDVLAAIARYARDNDLPLTVKEGGRHTRIWVGDRYTTVPRHNEIANRLAAQIFKQIGMP</sequence>
<proteinExistence type="predicted"/>
<dbReference type="GeneID" id="60809566"/>
<accession>A0A3R8VST5</accession>
<organism evidence="1 2">
    <name type="scientific">Corynebacterium bovis</name>
    <dbReference type="NCBI Taxonomy" id="36808"/>
    <lineage>
        <taxon>Bacteria</taxon>
        <taxon>Bacillati</taxon>
        <taxon>Actinomycetota</taxon>
        <taxon>Actinomycetes</taxon>
        <taxon>Mycobacteriales</taxon>
        <taxon>Corynebacteriaceae</taxon>
        <taxon>Corynebacterium</taxon>
    </lineage>
</organism>